<evidence type="ECO:0000313" key="2">
    <source>
        <dbReference type="EMBL" id="QII43845.1"/>
    </source>
</evidence>
<accession>A0A6G7IZ65</accession>
<dbReference type="PANTHER" id="PTHR23150">
    <property type="entry name" value="SULFATASE MODIFYING FACTOR 1, 2"/>
    <property type="match status" value="1"/>
</dbReference>
<dbReference type="Pfam" id="PF03781">
    <property type="entry name" value="FGE-sulfatase"/>
    <property type="match status" value="1"/>
</dbReference>
<gene>
    <name evidence="2" type="ORF">GVT53_03855</name>
</gene>
<dbReference type="PROSITE" id="PS51257">
    <property type="entry name" value="PROKAR_LIPOPROTEIN"/>
    <property type="match status" value="1"/>
</dbReference>
<dbReference type="GO" id="GO:0120147">
    <property type="term" value="F:formylglycine-generating oxidase activity"/>
    <property type="evidence" value="ECO:0007669"/>
    <property type="project" value="TreeGrafter"/>
</dbReference>
<dbReference type="KEGG" id="mut:GVT53_03855"/>
<dbReference type="Proteomes" id="UP000502928">
    <property type="component" value="Chromosome"/>
</dbReference>
<organism evidence="2 3">
    <name type="scientific">Flagellimonas oceani</name>
    <dbReference type="NCBI Taxonomy" id="2698672"/>
    <lineage>
        <taxon>Bacteria</taxon>
        <taxon>Pseudomonadati</taxon>
        <taxon>Bacteroidota</taxon>
        <taxon>Flavobacteriia</taxon>
        <taxon>Flavobacteriales</taxon>
        <taxon>Flavobacteriaceae</taxon>
        <taxon>Flagellimonas</taxon>
    </lineage>
</organism>
<dbReference type="InterPro" id="IPR051043">
    <property type="entry name" value="Sulfatase_Mod_Factor_Kinase"/>
</dbReference>
<dbReference type="PANTHER" id="PTHR23150:SF19">
    <property type="entry name" value="FORMYLGLYCINE-GENERATING ENZYME"/>
    <property type="match status" value="1"/>
</dbReference>
<protein>
    <submittedName>
        <fullName evidence="2">Formylglycine-generating enzyme family protein</fullName>
    </submittedName>
</protein>
<dbReference type="RefSeq" id="WP_166247506.1">
    <property type="nucleotide sequence ID" value="NZ_CP049616.1"/>
</dbReference>
<dbReference type="EMBL" id="CP049616">
    <property type="protein sequence ID" value="QII43845.1"/>
    <property type="molecule type" value="Genomic_DNA"/>
</dbReference>
<keyword evidence="3" id="KW-1185">Reference proteome</keyword>
<name>A0A6G7IZ65_9FLAO</name>
<dbReference type="SUPFAM" id="SSF56436">
    <property type="entry name" value="C-type lectin-like"/>
    <property type="match status" value="1"/>
</dbReference>
<evidence type="ECO:0000259" key="1">
    <source>
        <dbReference type="Pfam" id="PF03781"/>
    </source>
</evidence>
<dbReference type="AlphaFoldDB" id="A0A6G7IZ65"/>
<reference evidence="2 3" key="1">
    <citation type="submission" date="2020-02" db="EMBL/GenBank/DDBJ databases">
        <title>Complete genome of Muricauda sp. 501str8.</title>
        <authorList>
            <person name="Dong B."/>
            <person name="Zhu S."/>
            <person name="Yang J."/>
            <person name="Chen J."/>
        </authorList>
    </citation>
    <scope>NUCLEOTIDE SEQUENCE [LARGE SCALE GENOMIC DNA]</scope>
    <source>
        <strain evidence="2 3">501str8</strain>
    </source>
</reference>
<evidence type="ECO:0000313" key="3">
    <source>
        <dbReference type="Proteomes" id="UP000502928"/>
    </source>
</evidence>
<dbReference type="InterPro" id="IPR016187">
    <property type="entry name" value="CTDL_fold"/>
</dbReference>
<dbReference type="InterPro" id="IPR005532">
    <property type="entry name" value="SUMF_dom"/>
</dbReference>
<proteinExistence type="predicted"/>
<sequence length="343" mass="39121">MIRLVSIPVLFAVISSCSPKKETQENFHLKSPDNMVLIPAGTFYMGGKSEQAAFDEFPRHKVSVSRFHMDITEVTNRAFKEFTDQTGYITVAERNISWEDLKQQLPVGTPEPADSLLRAGSLVFTMTEGPVDPRDYSQWWRWTVGASWRNPEGPGSTIIQRMDHPVVHIAFEDAQTYCKWAGKRLPTEAEWEWASMGGLDDPVYPWGNEPAEKSSKKANFWQGFFPFKNSLLDGYLTTAPVKSYPPNKYGLFDMAGNVWEWCADKYHFRAYLEDKKKGVVENPKGPKESLDPDEPKIPKYVIRGGSFLCNDDYCSGYRVSRRMKSSMDSGFPHTGFRCVKDYN</sequence>
<dbReference type="InterPro" id="IPR042095">
    <property type="entry name" value="SUMF_sf"/>
</dbReference>
<dbReference type="Gene3D" id="3.90.1580.10">
    <property type="entry name" value="paralog of FGE (formylglycine-generating enzyme)"/>
    <property type="match status" value="1"/>
</dbReference>
<feature type="domain" description="Sulfatase-modifying factor enzyme-like" evidence="1">
    <location>
        <begin position="33"/>
        <end position="340"/>
    </location>
</feature>